<dbReference type="Gene3D" id="3.90.79.20">
    <property type="match status" value="1"/>
</dbReference>
<dbReference type="PROSITE" id="PS51462">
    <property type="entry name" value="NUDIX"/>
    <property type="match status" value="1"/>
</dbReference>
<gene>
    <name evidence="12" type="primary">nudC</name>
    <name evidence="12" type="ORF">F6X38_00940</name>
</gene>
<dbReference type="PANTHER" id="PTHR42904:SF6">
    <property type="entry name" value="NAD-CAPPED RNA HYDROLASE NUDT12"/>
    <property type="match status" value="1"/>
</dbReference>
<keyword evidence="8" id="KW-0520">NAD</keyword>
<comment type="cofactor">
    <cofactor evidence="2">
        <name>Zn(2+)</name>
        <dbReference type="ChEBI" id="CHEBI:29105"/>
    </cofactor>
</comment>
<comment type="similarity">
    <text evidence="3">Belongs to the Nudix hydrolase family. NudC subfamily.</text>
</comment>
<dbReference type="SUPFAM" id="SSF55811">
    <property type="entry name" value="Nudix"/>
    <property type="match status" value="1"/>
</dbReference>
<dbReference type="Pfam" id="PF09296">
    <property type="entry name" value="NUDIX-like"/>
    <property type="match status" value="1"/>
</dbReference>
<dbReference type="CDD" id="cd03429">
    <property type="entry name" value="NUDIX_NADH_pyrophosphatase_Nudt13"/>
    <property type="match status" value="1"/>
</dbReference>
<dbReference type="Pfam" id="PF09297">
    <property type="entry name" value="Zn_ribbon_NUD"/>
    <property type="match status" value="1"/>
</dbReference>
<dbReference type="InterPro" id="IPR015797">
    <property type="entry name" value="NUDIX_hydrolase-like_dom_sf"/>
</dbReference>
<keyword evidence="5" id="KW-0479">Metal-binding</keyword>
<evidence type="ECO:0000256" key="8">
    <source>
        <dbReference type="ARBA" id="ARBA00023027"/>
    </source>
</evidence>
<dbReference type="InterPro" id="IPR020476">
    <property type="entry name" value="Nudix_hydrolase"/>
</dbReference>
<comment type="caution">
    <text evidence="12">The sequence shown here is derived from an EMBL/GenBank/DDBJ whole genome shotgun (WGS) entry which is preliminary data.</text>
</comment>
<evidence type="ECO:0000256" key="5">
    <source>
        <dbReference type="ARBA" id="ARBA00022723"/>
    </source>
</evidence>
<keyword evidence="6 10" id="KW-0378">Hydrolase</keyword>
<dbReference type="NCBIfam" id="NF001299">
    <property type="entry name" value="PRK00241.1"/>
    <property type="match status" value="1"/>
</dbReference>
<evidence type="ECO:0000256" key="7">
    <source>
        <dbReference type="ARBA" id="ARBA00022842"/>
    </source>
</evidence>
<sequence>MVNIRTPPHLGFSGNRLRRAGEERTEATLGEALAHPAARVLLRGEGGWLSGSDGFLFPVGVAERLGGEDAVLLGTEPGGAPRLAMRIPAVGSDDGSQAQPLRALAMSGALESDLEGQLAQAEHFLNWHRRARFCGLCGGPTVAEAAGYRRRCTACNETHFPRTDPVSIMLIHDGDGSCLLGRGAHFAPGMWSCLAGFVEPGETLEDAVRREVEEEAGIAVGEVGYLTSQPWPFPGSLMLGCHGLATSRKITFDHAELEDCRWFGRHEVQEMFAERHPGGLTLPKPFAIAHHLVKAFAERRIG</sequence>
<dbReference type="InterPro" id="IPR049734">
    <property type="entry name" value="NudC-like_C"/>
</dbReference>
<dbReference type="GO" id="GO:0046872">
    <property type="term" value="F:metal ion binding"/>
    <property type="evidence" value="ECO:0007669"/>
    <property type="project" value="UniProtKB-KW"/>
</dbReference>
<evidence type="ECO:0000256" key="3">
    <source>
        <dbReference type="ARBA" id="ARBA00009595"/>
    </source>
</evidence>
<dbReference type="Gene3D" id="3.90.79.10">
    <property type="entry name" value="Nucleoside Triphosphate Pyrophosphohydrolase"/>
    <property type="match status" value="1"/>
</dbReference>
<dbReference type="EC" id="3.6.1.22" evidence="4"/>
<dbReference type="AlphaFoldDB" id="A0A7V7PST8"/>
<keyword evidence="7" id="KW-0460">Magnesium</keyword>
<accession>A0A7V7PST8</accession>
<comment type="cofactor">
    <cofactor evidence="1">
        <name>Mg(2+)</name>
        <dbReference type="ChEBI" id="CHEBI:18420"/>
    </cofactor>
</comment>
<reference evidence="12 13" key="1">
    <citation type="submission" date="2019-09" db="EMBL/GenBank/DDBJ databases">
        <title>YIM 132180 draft genome.</title>
        <authorList>
            <person name="Zhang K."/>
        </authorList>
    </citation>
    <scope>NUCLEOTIDE SEQUENCE [LARGE SCALE GENOMIC DNA]</scope>
    <source>
        <strain evidence="12 13">YIM 132180</strain>
    </source>
</reference>
<evidence type="ECO:0000259" key="11">
    <source>
        <dbReference type="PROSITE" id="PS51462"/>
    </source>
</evidence>
<dbReference type="GO" id="GO:0035529">
    <property type="term" value="F:NADH pyrophosphatase activity"/>
    <property type="evidence" value="ECO:0007669"/>
    <property type="project" value="TreeGrafter"/>
</dbReference>
<dbReference type="PANTHER" id="PTHR42904">
    <property type="entry name" value="NUDIX HYDROLASE, NUDC SUBFAMILY"/>
    <property type="match status" value="1"/>
</dbReference>
<dbReference type="PRINTS" id="PR00502">
    <property type="entry name" value="NUDIXFAMILY"/>
</dbReference>
<dbReference type="InterPro" id="IPR050241">
    <property type="entry name" value="NAD-cap_RNA_hydrolase_NudC"/>
</dbReference>
<keyword evidence="13" id="KW-1185">Reference proteome</keyword>
<evidence type="ECO:0000313" key="13">
    <source>
        <dbReference type="Proteomes" id="UP000432089"/>
    </source>
</evidence>
<protein>
    <recommendedName>
        <fullName evidence="4">NAD(+) diphosphatase</fullName>
        <ecNumber evidence="4">3.6.1.22</ecNumber>
    </recommendedName>
</protein>
<dbReference type="GO" id="GO:0006742">
    <property type="term" value="P:NADP+ catabolic process"/>
    <property type="evidence" value="ECO:0007669"/>
    <property type="project" value="TreeGrafter"/>
</dbReference>
<evidence type="ECO:0000256" key="10">
    <source>
        <dbReference type="RuleBase" id="RU003476"/>
    </source>
</evidence>
<dbReference type="PROSITE" id="PS00893">
    <property type="entry name" value="NUDIX_BOX"/>
    <property type="match status" value="1"/>
</dbReference>
<dbReference type="InterPro" id="IPR000086">
    <property type="entry name" value="NUDIX_hydrolase_dom"/>
</dbReference>
<dbReference type="EMBL" id="VZDO01000001">
    <property type="protein sequence ID" value="KAB0682689.1"/>
    <property type="molecule type" value="Genomic_DNA"/>
</dbReference>
<evidence type="ECO:0000256" key="4">
    <source>
        <dbReference type="ARBA" id="ARBA00012381"/>
    </source>
</evidence>
<feature type="domain" description="Nudix hydrolase" evidence="11">
    <location>
        <begin position="161"/>
        <end position="286"/>
    </location>
</feature>
<proteinExistence type="inferred from homology"/>
<organism evidence="12 13">
    <name type="scientific">Plantimonas leprariae</name>
    <dbReference type="NCBI Taxonomy" id="2615207"/>
    <lineage>
        <taxon>Bacteria</taxon>
        <taxon>Pseudomonadati</taxon>
        <taxon>Pseudomonadota</taxon>
        <taxon>Alphaproteobacteria</taxon>
        <taxon>Hyphomicrobiales</taxon>
        <taxon>Aurantimonadaceae</taxon>
        <taxon>Plantimonas</taxon>
    </lineage>
</organism>
<comment type="catalytic activity">
    <reaction evidence="9">
        <text>a 5'-end NAD(+)-phospho-ribonucleoside in mRNA + H2O = a 5'-end phospho-adenosine-phospho-ribonucleoside in mRNA + beta-nicotinamide D-ribonucleotide + 2 H(+)</text>
        <dbReference type="Rhea" id="RHEA:60876"/>
        <dbReference type="Rhea" id="RHEA-COMP:15698"/>
        <dbReference type="Rhea" id="RHEA-COMP:15719"/>
        <dbReference type="ChEBI" id="CHEBI:14649"/>
        <dbReference type="ChEBI" id="CHEBI:15377"/>
        <dbReference type="ChEBI" id="CHEBI:15378"/>
        <dbReference type="ChEBI" id="CHEBI:144029"/>
        <dbReference type="ChEBI" id="CHEBI:144051"/>
    </reaction>
    <physiologicalReaction direction="left-to-right" evidence="9">
        <dbReference type="Rhea" id="RHEA:60877"/>
    </physiologicalReaction>
</comment>
<dbReference type="InterPro" id="IPR015375">
    <property type="entry name" value="NADH_PPase-like_N"/>
</dbReference>
<dbReference type="Proteomes" id="UP000432089">
    <property type="component" value="Unassembled WGS sequence"/>
</dbReference>
<evidence type="ECO:0000256" key="1">
    <source>
        <dbReference type="ARBA" id="ARBA00001946"/>
    </source>
</evidence>
<dbReference type="GO" id="GO:0019677">
    <property type="term" value="P:NAD+ catabolic process"/>
    <property type="evidence" value="ECO:0007669"/>
    <property type="project" value="TreeGrafter"/>
</dbReference>
<dbReference type="Pfam" id="PF00293">
    <property type="entry name" value="NUDIX"/>
    <property type="match status" value="1"/>
</dbReference>
<evidence type="ECO:0000256" key="6">
    <source>
        <dbReference type="ARBA" id="ARBA00022801"/>
    </source>
</evidence>
<evidence type="ECO:0000313" key="12">
    <source>
        <dbReference type="EMBL" id="KAB0682689.1"/>
    </source>
</evidence>
<dbReference type="InterPro" id="IPR015376">
    <property type="entry name" value="Znr_NADH_PPase"/>
</dbReference>
<name>A0A7V7PST8_9HYPH</name>
<evidence type="ECO:0000256" key="9">
    <source>
        <dbReference type="ARBA" id="ARBA00023679"/>
    </source>
</evidence>
<evidence type="ECO:0000256" key="2">
    <source>
        <dbReference type="ARBA" id="ARBA00001947"/>
    </source>
</evidence>
<dbReference type="GO" id="GO:0005829">
    <property type="term" value="C:cytosol"/>
    <property type="evidence" value="ECO:0007669"/>
    <property type="project" value="TreeGrafter"/>
</dbReference>
<dbReference type="InterPro" id="IPR020084">
    <property type="entry name" value="NUDIX_hydrolase_CS"/>
</dbReference>